<evidence type="ECO:0000256" key="8">
    <source>
        <dbReference type="ARBA" id="ARBA00022692"/>
    </source>
</evidence>
<evidence type="ECO:0000256" key="11">
    <source>
        <dbReference type="ARBA" id="ARBA00022967"/>
    </source>
</evidence>
<comment type="subunit">
    <text evidence="17">The cytochrome bc1 complex is composed of a cytochrome b (QcrB), the Rieske iron-sulfur protein (QcrA) and a diheme cytochrome c (QcrC) subunit.</text>
</comment>
<evidence type="ECO:0000313" key="21">
    <source>
        <dbReference type="EMBL" id="PJJ56070.1"/>
    </source>
</evidence>
<comment type="catalytic activity">
    <reaction evidence="16 17">
        <text>a quinol + 2 Fe(III)-[cytochrome c](out) = a quinone + 2 Fe(II)-[cytochrome c](out) + 2 H(+)(out)</text>
        <dbReference type="Rhea" id="RHEA:11484"/>
        <dbReference type="Rhea" id="RHEA-COMP:10350"/>
        <dbReference type="Rhea" id="RHEA-COMP:14399"/>
        <dbReference type="ChEBI" id="CHEBI:15378"/>
        <dbReference type="ChEBI" id="CHEBI:24646"/>
        <dbReference type="ChEBI" id="CHEBI:29033"/>
        <dbReference type="ChEBI" id="CHEBI:29034"/>
        <dbReference type="ChEBI" id="CHEBI:132124"/>
        <dbReference type="EC" id="7.1.1.8"/>
    </reaction>
</comment>
<dbReference type="Gene3D" id="1.10.760.10">
    <property type="entry name" value="Cytochrome c-like domain"/>
    <property type="match status" value="2"/>
</dbReference>
<dbReference type="GO" id="GO:0008121">
    <property type="term" value="F:quinol-cytochrome-c reductase activity"/>
    <property type="evidence" value="ECO:0007669"/>
    <property type="project" value="UniProtKB-UniRule"/>
</dbReference>
<evidence type="ECO:0000256" key="3">
    <source>
        <dbReference type="ARBA" id="ARBA00017819"/>
    </source>
</evidence>
<dbReference type="EMBL" id="PGEZ01000001">
    <property type="protein sequence ID" value="PJJ56070.1"/>
    <property type="molecule type" value="Genomic_DNA"/>
</dbReference>
<keyword evidence="7 17" id="KW-0679">Respiratory chain</keyword>
<dbReference type="GO" id="GO:0005886">
    <property type="term" value="C:plasma membrane"/>
    <property type="evidence" value="ECO:0007669"/>
    <property type="project" value="UniProtKB-SubCell"/>
</dbReference>
<keyword evidence="12 17" id="KW-0249">Electron transport</keyword>
<dbReference type="OrthoDB" id="9811281at2"/>
<evidence type="ECO:0000256" key="10">
    <source>
        <dbReference type="ARBA" id="ARBA00022737"/>
    </source>
</evidence>
<evidence type="ECO:0000256" key="5">
    <source>
        <dbReference type="ARBA" id="ARBA00022475"/>
    </source>
</evidence>
<evidence type="ECO:0000313" key="22">
    <source>
        <dbReference type="Proteomes" id="UP000230842"/>
    </source>
</evidence>
<evidence type="ECO:0000256" key="13">
    <source>
        <dbReference type="ARBA" id="ARBA00022989"/>
    </source>
</evidence>
<feature type="domain" description="Cytochrome c" evidence="20">
    <location>
        <begin position="47"/>
        <end position="132"/>
    </location>
</feature>
<feature type="binding site" description="covalent" evidence="18">
    <location>
        <position position="167"/>
    </location>
    <ligand>
        <name>heme c</name>
        <dbReference type="ChEBI" id="CHEBI:61717"/>
        <label>2</label>
    </ligand>
</feature>
<dbReference type="PIRSF" id="PIRSF000007">
    <property type="entry name" value="Ubiq_cycred_cyc"/>
    <property type="match status" value="1"/>
</dbReference>
<dbReference type="Pfam" id="PF13442">
    <property type="entry name" value="Cytochrome_CBB3"/>
    <property type="match status" value="1"/>
</dbReference>
<reference evidence="21 22" key="1">
    <citation type="submission" date="2017-11" db="EMBL/GenBank/DDBJ databases">
        <title>Genomic Encyclopedia of Archaeal and Bacterial Type Strains, Phase II (KMG-II): From Individual Species to Whole Genera.</title>
        <authorList>
            <person name="Goeker M."/>
        </authorList>
    </citation>
    <scope>NUCLEOTIDE SEQUENCE [LARGE SCALE GENOMIC DNA]</scope>
    <source>
        <strain evidence="21 22">DSM 27763</strain>
    </source>
</reference>
<keyword evidence="13 17" id="KW-1133">Transmembrane helix</keyword>
<dbReference type="InterPro" id="IPR050597">
    <property type="entry name" value="Cytochrome_c_Oxidase_Subunit"/>
</dbReference>
<evidence type="ECO:0000256" key="15">
    <source>
        <dbReference type="ARBA" id="ARBA00023136"/>
    </source>
</evidence>
<evidence type="ECO:0000256" key="17">
    <source>
        <dbReference type="PIRNR" id="PIRNR000007"/>
    </source>
</evidence>
<evidence type="ECO:0000256" key="9">
    <source>
        <dbReference type="ARBA" id="ARBA00022723"/>
    </source>
</evidence>
<organism evidence="21 22">
    <name type="scientific">Mumia flava</name>
    <dbReference type="NCBI Taxonomy" id="1348852"/>
    <lineage>
        <taxon>Bacteria</taxon>
        <taxon>Bacillati</taxon>
        <taxon>Actinomycetota</taxon>
        <taxon>Actinomycetes</taxon>
        <taxon>Propionibacteriales</taxon>
        <taxon>Nocardioidaceae</taxon>
        <taxon>Mumia</taxon>
    </lineage>
</organism>
<dbReference type="AlphaFoldDB" id="A0A0B2B2P5"/>
<keyword evidence="9 17" id="KW-0479">Metal-binding</keyword>
<sequence>MRFLSTHRRHPLAGYAVLLFGLLLAGALYYAFSPSSADAQDSASDTTKIDEGRQLFLVGCASCHGMNAEGVTTKSGGNFGPSLIGVGAAAVDFQVGTGRMPMAQTAPQAPRKKVEYDEDEIDALATYVASLGPGPAVPDEEYTDVSDLSQEELTRGGEFFRTNCTACHNSVGAGGALPSGRYAPTLAGVDEKHIYEAMQTGPQQMPVFNDEVITPEDKRAIIGYIKSVQSQPQGGFGGGGVGPVADGMFAWIIGIGGLVLVAIWLAAQGARVKKKRS</sequence>
<name>A0A0B2B2P5_9ACTN</name>
<keyword evidence="15 17" id="KW-0472">Membrane</keyword>
<dbReference type="InterPro" id="IPR036909">
    <property type="entry name" value="Cyt_c-like_dom_sf"/>
</dbReference>
<keyword evidence="6 17" id="KW-0349">Heme</keyword>
<feature type="binding site" description="covalent" evidence="18">
    <location>
        <position position="63"/>
    </location>
    <ligand>
        <name>heme c</name>
        <dbReference type="ChEBI" id="CHEBI:61717"/>
        <label>1</label>
    </ligand>
</feature>
<dbReference type="InterPro" id="IPR009152">
    <property type="entry name" value="bc1_cytC-su"/>
</dbReference>
<keyword evidence="22" id="KW-1185">Reference proteome</keyword>
<feature type="transmembrane region" description="Helical" evidence="17">
    <location>
        <begin position="12"/>
        <end position="32"/>
    </location>
</feature>
<keyword evidence="5 17" id="KW-1003">Cell membrane</keyword>
<feature type="binding site" description="covalent" evidence="18">
    <location>
        <position position="164"/>
    </location>
    <ligand>
        <name>heme c</name>
        <dbReference type="ChEBI" id="CHEBI:61717"/>
        <label>2</label>
    </ligand>
</feature>
<evidence type="ECO:0000256" key="18">
    <source>
        <dbReference type="PIRSR" id="PIRSR000007-50"/>
    </source>
</evidence>
<dbReference type="PROSITE" id="PS51007">
    <property type="entry name" value="CYTC"/>
    <property type="match status" value="2"/>
</dbReference>
<evidence type="ECO:0000256" key="6">
    <source>
        <dbReference type="ARBA" id="ARBA00022617"/>
    </source>
</evidence>
<dbReference type="Pfam" id="PF00034">
    <property type="entry name" value="Cytochrom_C"/>
    <property type="match status" value="1"/>
</dbReference>
<comment type="caution">
    <text evidence="21">The sequence shown here is derived from an EMBL/GenBank/DDBJ whole genome shotgun (WGS) entry which is preliminary data.</text>
</comment>
<accession>A0A0B2B2P5</accession>
<proteinExistence type="predicted"/>
<gene>
    <name evidence="21" type="ORF">CLV56_0274</name>
</gene>
<feature type="transmembrane region" description="Helical" evidence="17">
    <location>
        <begin position="248"/>
        <end position="267"/>
    </location>
</feature>
<dbReference type="SUPFAM" id="SSF46626">
    <property type="entry name" value="Cytochrome c"/>
    <property type="match status" value="2"/>
</dbReference>
<comment type="subcellular location">
    <subcellularLocation>
        <location evidence="1 17">Cell membrane</location>
        <topology evidence="1 17">Multi-pass membrane protein</topology>
    </subcellularLocation>
</comment>
<dbReference type="PANTHER" id="PTHR33751:SF13">
    <property type="entry name" value="CYTOCHROME BC1 COMPLEX CYTOCHROME C SUBUNIT"/>
    <property type="match status" value="1"/>
</dbReference>
<evidence type="ECO:0000256" key="19">
    <source>
        <dbReference type="PIRSR" id="PIRSR000007-51"/>
    </source>
</evidence>
<dbReference type="PANTHER" id="PTHR33751">
    <property type="entry name" value="CBB3-TYPE CYTOCHROME C OXIDASE SUBUNIT FIXP"/>
    <property type="match status" value="1"/>
</dbReference>
<feature type="binding site" description="axial binding residue" evidence="19">
    <location>
        <position position="64"/>
    </location>
    <ligand>
        <name>heme c</name>
        <dbReference type="ChEBI" id="CHEBI:61717"/>
        <label>1</label>
    </ligand>
    <ligandPart>
        <name>Fe</name>
        <dbReference type="ChEBI" id="CHEBI:18248"/>
    </ligandPart>
</feature>
<evidence type="ECO:0000256" key="1">
    <source>
        <dbReference type="ARBA" id="ARBA00004651"/>
    </source>
</evidence>
<dbReference type="Proteomes" id="UP000230842">
    <property type="component" value="Unassembled WGS sequence"/>
</dbReference>
<evidence type="ECO:0000256" key="2">
    <source>
        <dbReference type="ARBA" id="ARBA00012951"/>
    </source>
</evidence>
<evidence type="ECO:0000259" key="20">
    <source>
        <dbReference type="PROSITE" id="PS51007"/>
    </source>
</evidence>
<keyword evidence="4 17" id="KW-0813">Transport</keyword>
<keyword evidence="14 17" id="KW-0408">Iron</keyword>
<evidence type="ECO:0000256" key="12">
    <source>
        <dbReference type="ARBA" id="ARBA00022982"/>
    </source>
</evidence>
<evidence type="ECO:0000256" key="14">
    <source>
        <dbReference type="ARBA" id="ARBA00023004"/>
    </source>
</evidence>
<feature type="binding site" description="axial binding residue" evidence="19">
    <location>
        <position position="168"/>
    </location>
    <ligand>
        <name>heme c</name>
        <dbReference type="ChEBI" id="CHEBI:61717"/>
        <label>2</label>
    </ligand>
    <ligandPart>
        <name>Fe</name>
        <dbReference type="ChEBI" id="CHEBI:18248"/>
    </ligandPart>
</feature>
<keyword evidence="11 17" id="KW-1278">Translocase</keyword>
<dbReference type="EC" id="7.1.1.8" evidence="2 17"/>
<dbReference type="GO" id="GO:0020037">
    <property type="term" value="F:heme binding"/>
    <property type="evidence" value="ECO:0007669"/>
    <property type="project" value="UniProtKB-UniRule"/>
</dbReference>
<evidence type="ECO:0000256" key="4">
    <source>
        <dbReference type="ARBA" id="ARBA00022448"/>
    </source>
</evidence>
<keyword evidence="8 17" id="KW-0812">Transmembrane</keyword>
<dbReference type="GO" id="GO:0005506">
    <property type="term" value="F:iron ion binding"/>
    <property type="evidence" value="ECO:0007669"/>
    <property type="project" value="UniProtKB-UniRule"/>
</dbReference>
<dbReference type="InterPro" id="IPR009056">
    <property type="entry name" value="Cyt_c-like_dom"/>
</dbReference>
<keyword evidence="10" id="KW-0677">Repeat</keyword>
<feature type="binding site" description="covalent" evidence="18">
    <location>
        <position position="60"/>
    </location>
    <ligand>
        <name>heme c</name>
        <dbReference type="ChEBI" id="CHEBI:61717"/>
        <label>1</label>
    </ligand>
</feature>
<evidence type="ECO:0000256" key="7">
    <source>
        <dbReference type="ARBA" id="ARBA00022660"/>
    </source>
</evidence>
<protein>
    <recommendedName>
        <fullName evidence="3 17">Cytochrome bc1 complex cytochrome c subunit</fullName>
        <ecNumber evidence="2 17">7.1.1.8</ecNumber>
    </recommendedName>
</protein>
<evidence type="ECO:0000256" key="16">
    <source>
        <dbReference type="ARBA" id="ARBA00029351"/>
    </source>
</evidence>
<dbReference type="RefSeq" id="WP_039368679.1">
    <property type="nucleotide sequence ID" value="NZ_PGEZ01000001.1"/>
</dbReference>
<feature type="domain" description="Cytochrome c" evidence="20">
    <location>
        <begin position="151"/>
        <end position="229"/>
    </location>
</feature>
<comment type="PTM">
    <text evidence="18">Binds 2 heme c groups covalently per subunit.</text>
</comment>